<dbReference type="OrthoDB" id="271595at2759"/>
<evidence type="ECO:0000313" key="4">
    <source>
        <dbReference type="Proteomes" id="UP000271889"/>
    </source>
</evidence>
<organism evidence="3 4">
    <name type="scientific">Cylicostephanus goldi</name>
    <name type="common">Nematode worm</name>
    <dbReference type="NCBI Taxonomy" id="71465"/>
    <lineage>
        <taxon>Eukaryota</taxon>
        <taxon>Metazoa</taxon>
        <taxon>Ecdysozoa</taxon>
        <taxon>Nematoda</taxon>
        <taxon>Chromadorea</taxon>
        <taxon>Rhabditida</taxon>
        <taxon>Rhabditina</taxon>
        <taxon>Rhabditomorpha</taxon>
        <taxon>Strongyloidea</taxon>
        <taxon>Strongylidae</taxon>
        <taxon>Cylicostephanus</taxon>
    </lineage>
</organism>
<accession>A0A3P6V0G6</accession>
<evidence type="ECO:0000313" key="3">
    <source>
        <dbReference type="EMBL" id="VDK85498.1"/>
    </source>
</evidence>
<dbReference type="GO" id="GO:0005634">
    <property type="term" value="C:nucleus"/>
    <property type="evidence" value="ECO:0007669"/>
    <property type="project" value="TreeGrafter"/>
</dbReference>
<dbReference type="Proteomes" id="UP000271889">
    <property type="component" value="Unassembled WGS sequence"/>
</dbReference>
<protein>
    <submittedName>
        <fullName evidence="3">Uncharacterized protein</fullName>
    </submittedName>
</protein>
<dbReference type="GO" id="GO:0030488">
    <property type="term" value="P:tRNA methylation"/>
    <property type="evidence" value="ECO:0007669"/>
    <property type="project" value="TreeGrafter"/>
</dbReference>
<dbReference type="GO" id="GO:0000049">
    <property type="term" value="F:tRNA binding"/>
    <property type="evidence" value="ECO:0007669"/>
    <property type="project" value="TreeGrafter"/>
</dbReference>
<reference evidence="3 4" key="1">
    <citation type="submission" date="2018-11" db="EMBL/GenBank/DDBJ databases">
        <authorList>
            <consortium name="Pathogen Informatics"/>
        </authorList>
    </citation>
    <scope>NUCLEOTIDE SEQUENCE [LARGE SCALE GENOMIC DNA]</scope>
</reference>
<name>A0A3P6V0G6_CYLGO</name>
<dbReference type="PANTHER" id="PTHR13069:SF34">
    <property type="entry name" value="METHYLTRANSFERASE TYPE 11 DOMAIN-CONTAINING PROTEIN"/>
    <property type="match status" value="1"/>
</dbReference>
<dbReference type="GO" id="GO:0106335">
    <property type="term" value="F:tRNA (5-carboxymethyluridine(34)-5-O)-methyltransferase activity"/>
    <property type="evidence" value="ECO:0007669"/>
    <property type="project" value="TreeGrafter"/>
</dbReference>
<dbReference type="GO" id="GO:0002098">
    <property type="term" value="P:tRNA wobble uridine modification"/>
    <property type="evidence" value="ECO:0007669"/>
    <property type="project" value="TreeGrafter"/>
</dbReference>
<dbReference type="AlphaFoldDB" id="A0A3P6V0G6"/>
<proteinExistence type="predicted"/>
<dbReference type="Gene3D" id="3.40.50.150">
    <property type="entry name" value="Vaccinia Virus protein VP39"/>
    <property type="match status" value="1"/>
</dbReference>
<dbReference type="PANTHER" id="PTHR13069">
    <property type="entry name" value="ALKYLATED DNA REPAIR PROTEIN ALKB HOMOLOG 8"/>
    <property type="match status" value="1"/>
</dbReference>
<keyword evidence="2" id="KW-0808">Transferase</keyword>
<dbReference type="InterPro" id="IPR051422">
    <property type="entry name" value="AlkB_tRNA_MeTrf/Diox"/>
</dbReference>
<evidence type="ECO:0000256" key="1">
    <source>
        <dbReference type="ARBA" id="ARBA00022603"/>
    </source>
</evidence>
<evidence type="ECO:0000256" key="2">
    <source>
        <dbReference type="ARBA" id="ARBA00022679"/>
    </source>
</evidence>
<dbReference type="GO" id="GO:0005737">
    <property type="term" value="C:cytoplasm"/>
    <property type="evidence" value="ECO:0007669"/>
    <property type="project" value="TreeGrafter"/>
</dbReference>
<dbReference type="InterPro" id="IPR029063">
    <property type="entry name" value="SAM-dependent_MTases_sf"/>
</dbReference>
<keyword evidence="1" id="KW-0489">Methyltransferase</keyword>
<dbReference type="EMBL" id="UYRV01031115">
    <property type="protein sequence ID" value="VDK85498.1"/>
    <property type="molecule type" value="Genomic_DNA"/>
</dbReference>
<keyword evidence="4" id="KW-1185">Reference proteome</keyword>
<sequence>MMTESHRVPPPPPAAPRFFPSAKHSLVSGVKRWSPMLGGFYKSMIGRRLATLLIPVEEQLAEEMAQNILREALTETMASLREVTFYRFYHVFRKGELETLISSVPSLFVVRSTFEHGNWCVVVQKHAKTVLNI</sequence>
<gene>
    <name evidence="3" type="ORF">CGOC_LOCUS8461</name>
</gene>